<keyword evidence="1" id="KW-1133">Transmembrane helix</keyword>
<name>X1JQT3_9ZZZZ</name>
<organism evidence="2">
    <name type="scientific">marine sediment metagenome</name>
    <dbReference type="NCBI Taxonomy" id="412755"/>
    <lineage>
        <taxon>unclassified sequences</taxon>
        <taxon>metagenomes</taxon>
        <taxon>ecological metagenomes</taxon>
    </lineage>
</organism>
<comment type="caution">
    <text evidence="2">The sequence shown here is derived from an EMBL/GenBank/DDBJ whole genome shotgun (WGS) entry which is preliminary data.</text>
</comment>
<proteinExistence type="predicted"/>
<dbReference type="AlphaFoldDB" id="X1JQT3"/>
<evidence type="ECO:0000256" key="1">
    <source>
        <dbReference type="SAM" id="Phobius"/>
    </source>
</evidence>
<sequence>MNFPPFQYPGSKPQIFKTTVSAAANYRLIDFNIPYLADRFSISWRVGQGNLRFKVRNVILNNLGVFSITIGLIDGIGAFLPGLYVKLSLIIYPEDSS</sequence>
<keyword evidence="1" id="KW-0812">Transmembrane</keyword>
<feature type="non-terminal residue" evidence="2">
    <location>
        <position position="97"/>
    </location>
</feature>
<protein>
    <submittedName>
        <fullName evidence="2">Uncharacterized protein</fullName>
    </submittedName>
</protein>
<gene>
    <name evidence="2" type="ORF">S03H2_65078</name>
</gene>
<keyword evidence="1" id="KW-0472">Membrane</keyword>
<accession>X1JQT3</accession>
<reference evidence="2" key="1">
    <citation type="journal article" date="2014" name="Front. Microbiol.">
        <title>High frequency of phylogenetically diverse reductive dehalogenase-homologous genes in deep subseafloor sedimentary metagenomes.</title>
        <authorList>
            <person name="Kawai M."/>
            <person name="Futagami T."/>
            <person name="Toyoda A."/>
            <person name="Takaki Y."/>
            <person name="Nishi S."/>
            <person name="Hori S."/>
            <person name="Arai W."/>
            <person name="Tsubouchi T."/>
            <person name="Morono Y."/>
            <person name="Uchiyama I."/>
            <person name="Ito T."/>
            <person name="Fujiyama A."/>
            <person name="Inagaki F."/>
            <person name="Takami H."/>
        </authorList>
    </citation>
    <scope>NUCLEOTIDE SEQUENCE</scope>
    <source>
        <strain evidence="2">Expedition CK06-06</strain>
    </source>
</reference>
<dbReference type="EMBL" id="BARU01042339">
    <property type="protein sequence ID" value="GAH83795.1"/>
    <property type="molecule type" value="Genomic_DNA"/>
</dbReference>
<evidence type="ECO:0000313" key="2">
    <source>
        <dbReference type="EMBL" id="GAH83795.1"/>
    </source>
</evidence>
<feature type="transmembrane region" description="Helical" evidence="1">
    <location>
        <begin position="58"/>
        <end position="80"/>
    </location>
</feature>